<dbReference type="PANTHER" id="PTHR13190">
    <property type="entry name" value="AUTOPHAGY-RELATED 2, ISOFORM A"/>
    <property type="match status" value="1"/>
</dbReference>
<keyword evidence="6" id="KW-0445">Lipid transport</keyword>
<dbReference type="RefSeq" id="XP_072839861.1">
    <property type="nucleotide sequence ID" value="XM_072983760.1"/>
</dbReference>
<evidence type="ECO:0000256" key="2">
    <source>
        <dbReference type="ARBA" id="ARBA00004623"/>
    </source>
</evidence>
<keyword evidence="4" id="KW-0813">Transport</keyword>
<evidence type="ECO:0000313" key="10">
    <source>
        <dbReference type="Proteomes" id="UP001652642"/>
    </source>
</evidence>
<name>A0ABM5F374_9SAUR</name>
<evidence type="ECO:0000256" key="6">
    <source>
        <dbReference type="ARBA" id="ARBA00023055"/>
    </source>
</evidence>
<dbReference type="Proteomes" id="UP001652642">
    <property type="component" value="Chromosome 15"/>
</dbReference>
<evidence type="ECO:0000256" key="1">
    <source>
        <dbReference type="ARBA" id="ARBA00004406"/>
    </source>
</evidence>
<proteinExistence type="inferred from homology"/>
<reference evidence="11" key="1">
    <citation type="submission" date="2025-08" db="UniProtKB">
        <authorList>
            <consortium name="RefSeq"/>
        </authorList>
    </citation>
    <scope>IDENTIFICATION</scope>
</reference>
<sequence>MSRWFFPWSSSIKKRACRKMKLEGAYKVIQSNPLLNAGIPSKQICQSVNEFLESVGAPLEIIDGFIDSIAITIPWSALVTENCTVEVSGLQITCRLKYRSAASGLESQSWASCMTTSMQLAQQCLKEQTEEPSDTPQPLEGLEMFAQTIKTEYFGGWSCVCRLNRRIMEPERLIKLVDPTPCSMQESKSKCI</sequence>
<protein>
    <submittedName>
        <fullName evidence="11">Autophagy-related protein 2 homolog A-like isoform X2</fullName>
    </submittedName>
</protein>
<evidence type="ECO:0000256" key="8">
    <source>
        <dbReference type="ARBA" id="ARBA00024479"/>
    </source>
</evidence>
<comment type="subcellular location">
    <subcellularLocation>
        <location evidence="1">Endoplasmic reticulum membrane</location>
        <topology evidence="1">Peripheral membrane protein</topology>
    </subcellularLocation>
    <subcellularLocation>
        <location evidence="2">Preautophagosomal structure membrane</location>
        <topology evidence="2">Peripheral membrane protein</topology>
    </subcellularLocation>
</comment>
<evidence type="ECO:0000313" key="11">
    <source>
        <dbReference type="RefSeq" id="XP_072839861.1"/>
    </source>
</evidence>
<organism evidence="10 11">
    <name type="scientific">Pogona vitticeps</name>
    <name type="common">central bearded dragon</name>
    <dbReference type="NCBI Taxonomy" id="103695"/>
    <lineage>
        <taxon>Eukaryota</taxon>
        <taxon>Metazoa</taxon>
        <taxon>Chordata</taxon>
        <taxon>Craniata</taxon>
        <taxon>Vertebrata</taxon>
        <taxon>Euteleostomi</taxon>
        <taxon>Lepidosauria</taxon>
        <taxon>Squamata</taxon>
        <taxon>Bifurcata</taxon>
        <taxon>Unidentata</taxon>
        <taxon>Episquamata</taxon>
        <taxon>Toxicofera</taxon>
        <taxon>Iguania</taxon>
        <taxon>Acrodonta</taxon>
        <taxon>Agamidae</taxon>
        <taxon>Amphibolurinae</taxon>
        <taxon>Pogona</taxon>
    </lineage>
</organism>
<evidence type="ECO:0000256" key="5">
    <source>
        <dbReference type="ARBA" id="ARBA00022824"/>
    </source>
</evidence>
<keyword evidence="7" id="KW-0472">Membrane</keyword>
<dbReference type="GeneID" id="110090504"/>
<dbReference type="InterPro" id="IPR026849">
    <property type="entry name" value="ATG2"/>
</dbReference>
<keyword evidence="10" id="KW-1185">Reference proteome</keyword>
<keyword evidence="5" id="KW-0256">Endoplasmic reticulum</keyword>
<evidence type="ECO:0000256" key="4">
    <source>
        <dbReference type="ARBA" id="ARBA00022448"/>
    </source>
</evidence>
<dbReference type="PANTHER" id="PTHR13190:SF21">
    <property type="entry name" value="AUTOPHAGY-RELATED PROTEIN 2 HOMOLOG A"/>
    <property type="match status" value="1"/>
</dbReference>
<accession>A0ABM5F374</accession>
<gene>
    <name evidence="11" type="primary">LOC110090504</name>
</gene>
<evidence type="ECO:0000256" key="9">
    <source>
        <dbReference type="ARBA" id="ARBA00024615"/>
    </source>
</evidence>
<comment type="catalytic activity">
    <reaction evidence="9">
        <text>a 1,2-diacyl-sn-glycero-3-phosphoethanolamine(in) = a 1,2-diacyl-sn-glycero-3-phosphoethanolamine(out)</text>
        <dbReference type="Rhea" id="RHEA:38895"/>
        <dbReference type="ChEBI" id="CHEBI:64612"/>
    </reaction>
</comment>
<evidence type="ECO:0000256" key="7">
    <source>
        <dbReference type="ARBA" id="ARBA00023136"/>
    </source>
</evidence>
<evidence type="ECO:0000256" key="3">
    <source>
        <dbReference type="ARBA" id="ARBA00009714"/>
    </source>
</evidence>
<comment type="similarity">
    <text evidence="3">Belongs to the ATG2 family.</text>
</comment>
<comment type="catalytic activity">
    <reaction evidence="8">
        <text>a 1,2-diacyl-sn-glycero-3-phospho-L-serine(in) = a 1,2-diacyl-sn-glycero-3-phospho-L-serine(out)</text>
        <dbReference type="Rhea" id="RHEA:38663"/>
        <dbReference type="ChEBI" id="CHEBI:57262"/>
    </reaction>
</comment>